<name>A0AAV9ENX1_ACOCL</name>
<dbReference type="Proteomes" id="UP001180020">
    <property type="component" value="Unassembled WGS sequence"/>
</dbReference>
<protein>
    <recommendedName>
        <fullName evidence="1">CCHC-type domain-containing protein</fullName>
    </recommendedName>
</protein>
<gene>
    <name evidence="2" type="ORF">QJS10_CPA06g01184</name>
</gene>
<reference evidence="2" key="2">
    <citation type="submission" date="2023-06" db="EMBL/GenBank/DDBJ databases">
        <authorList>
            <person name="Ma L."/>
            <person name="Liu K.-W."/>
            <person name="Li Z."/>
            <person name="Hsiao Y.-Y."/>
            <person name="Qi Y."/>
            <person name="Fu T."/>
            <person name="Tang G."/>
            <person name="Zhang D."/>
            <person name="Sun W.-H."/>
            <person name="Liu D.-K."/>
            <person name="Li Y."/>
            <person name="Chen G.-Z."/>
            <person name="Liu X.-D."/>
            <person name="Liao X.-Y."/>
            <person name="Jiang Y.-T."/>
            <person name="Yu X."/>
            <person name="Hao Y."/>
            <person name="Huang J."/>
            <person name="Zhao X.-W."/>
            <person name="Ke S."/>
            <person name="Chen Y.-Y."/>
            <person name="Wu W.-L."/>
            <person name="Hsu J.-L."/>
            <person name="Lin Y.-F."/>
            <person name="Huang M.-D."/>
            <person name="Li C.-Y."/>
            <person name="Huang L."/>
            <person name="Wang Z.-W."/>
            <person name="Zhao X."/>
            <person name="Zhong W.-Y."/>
            <person name="Peng D.-H."/>
            <person name="Ahmad S."/>
            <person name="Lan S."/>
            <person name="Zhang J.-S."/>
            <person name="Tsai W.-C."/>
            <person name="Van De Peer Y."/>
            <person name="Liu Z.-J."/>
        </authorList>
    </citation>
    <scope>NUCLEOTIDE SEQUENCE</scope>
    <source>
        <strain evidence="2">CP</strain>
        <tissue evidence="2">Leaves</tissue>
    </source>
</reference>
<proteinExistence type="predicted"/>
<organism evidence="2 3">
    <name type="scientific">Acorus calamus</name>
    <name type="common">Sweet flag</name>
    <dbReference type="NCBI Taxonomy" id="4465"/>
    <lineage>
        <taxon>Eukaryota</taxon>
        <taxon>Viridiplantae</taxon>
        <taxon>Streptophyta</taxon>
        <taxon>Embryophyta</taxon>
        <taxon>Tracheophyta</taxon>
        <taxon>Spermatophyta</taxon>
        <taxon>Magnoliopsida</taxon>
        <taxon>Liliopsida</taxon>
        <taxon>Acoraceae</taxon>
        <taxon>Acorus</taxon>
    </lineage>
</organism>
<dbReference type="AlphaFoldDB" id="A0AAV9ENX1"/>
<accession>A0AAV9ENX1</accession>
<sequence>MKRHGSGSGRWRLVTARGRGEKCSRREAMTREVRNVKCFHCLELGHFSKFCREPAKCWKCGKFGHRSSGVGQAALRAELLLQSPAPSITAPEAISLDWSSDLESRMRTLETSILTTWEGEEEIYKQEMVSLMAKKWRGINLRYSWWLSRNVLVFRLSSLTAKDLILRQGSILGRGGRLSFQAFSFSTGAFQAAGHLRSLFLKGIPLVWRTKEVI</sequence>
<dbReference type="GO" id="GO:0003676">
    <property type="term" value="F:nucleic acid binding"/>
    <property type="evidence" value="ECO:0007669"/>
    <property type="project" value="InterPro"/>
</dbReference>
<dbReference type="SUPFAM" id="SSF57756">
    <property type="entry name" value="Retrovirus zinc finger-like domains"/>
    <property type="match status" value="1"/>
</dbReference>
<dbReference type="GO" id="GO:0008270">
    <property type="term" value="F:zinc ion binding"/>
    <property type="evidence" value="ECO:0007669"/>
    <property type="project" value="InterPro"/>
</dbReference>
<dbReference type="Gene3D" id="4.10.60.10">
    <property type="entry name" value="Zinc finger, CCHC-type"/>
    <property type="match status" value="1"/>
</dbReference>
<dbReference type="EMBL" id="JAUJYO010000006">
    <property type="protein sequence ID" value="KAK1314791.1"/>
    <property type="molecule type" value="Genomic_DNA"/>
</dbReference>
<feature type="domain" description="CCHC-type" evidence="1">
    <location>
        <begin position="37"/>
        <end position="53"/>
    </location>
</feature>
<reference evidence="2" key="1">
    <citation type="journal article" date="2023" name="Nat. Commun.">
        <title>Diploid and tetraploid genomes of Acorus and the evolution of monocots.</title>
        <authorList>
            <person name="Ma L."/>
            <person name="Liu K.W."/>
            <person name="Li Z."/>
            <person name="Hsiao Y.Y."/>
            <person name="Qi Y."/>
            <person name="Fu T."/>
            <person name="Tang G.D."/>
            <person name="Zhang D."/>
            <person name="Sun W.H."/>
            <person name="Liu D.K."/>
            <person name="Li Y."/>
            <person name="Chen G.Z."/>
            <person name="Liu X.D."/>
            <person name="Liao X.Y."/>
            <person name="Jiang Y.T."/>
            <person name="Yu X."/>
            <person name="Hao Y."/>
            <person name="Huang J."/>
            <person name="Zhao X.W."/>
            <person name="Ke S."/>
            <person name="Chen Y.Y."/>
            <person name="Wu W.L."/>
            <person name="Hsu J.L."/>
            <person name="Lin Y.F."/>
            <person name="Huang M.D."/>
            <person name="Li C.Y."/>
            <person name="Huang L."/>
            <person name="Wang Z.W."/>
            <person name="Zhao X."/>
            <person name="Zhong W.Y."/>
            <person name="Peng D.H."/>
            <person name="Ahmad S."/>
            <person name="Lan S."/>
            <person name="Zhang J.S."/>
            <person name="Tsai W.C."/>
            <person name="Van de Peer Y."/>
            <person name="Liu Z.J."/>
        </authorList>
    </citation>
    <scope>NUCLEOTIDE SEQUENCE</scope>
    <source>
        <strain evidence="2">CP</strain>
    </source>
</reference>
<comment type="caution">
    <text evidence="2">The sequence shown here is derived from an EMBL/GenBank/DDBJ whole genome shotgun (WGS) entry which is preliminary data.</text>
</comment>
<keyword evidence="3" id="KW-1185">Reference proteome</keyword>
<evidence type="ECO:0000313" key="2">
    <source>
        <dbReference type="EMBL" id="KAK1314791.1"/>
    </source>
</evidence>
<dbReference type="InterPro" id="IPR036875">
    <property type="entry name" value="Znf_CCHC_sf"/>
</dbReference>
<dbReference type="InterPro" id="IPR001878">
    <property type="entry name" value="Znf_CCHC"/>
</dbReference>
<dbReference type="SMART" id="SM00343">
    <property type="entry name" value="ZnF_C2HC"/>
    <property type="match status" value="2"/>
</dbReference>
<evidence type="ECO:0000313" key="3">
    <source>
        <dbReference type="Proteomes" id="UP001180020"/>
    </source>
</evidence>
<evidence type="ECO:0000259" key="1">
    <source>
        <dbReference type="SMART" id="SM00343"/>
    </source>
</evidence>
<feature type="domain" description="CCHC-type" evidence="1">
    <location>
        <begin position="56"/>
        <end position="72"/>
    </location>
</feature>